<feature type="domain" description="Glucan biosynthesis periplasmic MdoG C-terminal" evidence="6">
    <location>
        <begin position="57"/>
        <end position="531"/>
    </location>
</feature>
<evidence type="ECO:0000256" key="2">
    <source>
        <dbReference type="ARBA" id="ARBA00005001"/>
    </source>
</evidence>
<protein>
    <submittedName>
        <fullName evidence="7">Glucan biosynthesis protein</fullName>
    </submittedName>
</protein>
<name>A0A9X1TCJ7_9HYPH</name>
<dbReference type="GO" id="GO:0030246">
    <property type="term" value="F:carbohydrate binding"/>
    <property type="evidence" value="ECO:0007669"/>
    <property type="project" value="InterPro"/>
</dbReference>
<comment type="caution">
    <text evidence="7">The sequence shown here is derived from an EMBL/GenBank/DDBJ whole genome shotgun (WGS) entry which is preliminary data.</text>
</comment>
<evidence type="ECO:0000313" key="8">
    <source>
        <dbReference type="Proteomes" id="UP001139035"/>
    </source>
</evidence>
<dbReference type="Gene3D" id="2.70.98.10">
    <property type="match status" value="1"/>
</dbReference>
<dbReference type="PIRSF" id="PIRSF006281">
    <property type="entry name" value="MdoG"/>
    <property type="match status" value="1"/>
</dbReference>
<accession>A0A9X1TCJ7</accession>
<gene>
    <name evidence="7" type="ORF">LZD57_14110</name>
</gene>
<dbReference type="InterPro" id="IPR011013">
    <property type="entry name" value="Gal_mutarotase_sf_dom"/>
</dbReference>
<evidence type="ECO:0000256" key="1">
    <source>
        <dbReference type="ARBA" id="ARBA00004418"/>
    </source>
</evidence>
<dbReference type="RefSeq" id="WP_233720125.1">
    <property type="nucleotide sequence ID" value="NZ_JAJUWU010000014.1"/>
</dbReference>
<comment type="similarity">
    <text evidence="3">Belongs to the OpgD/OpgG family.</text>
</comment>
<dbReference type="EMBL" id="JAJUWU010000014">
    <property type="protein sequence ID" value="MCE7029128.1"/>
    <property type="molecule type" value="Genomic_DNA"/>
</dbReference>
<dbReference type="GO" id="GO:0051274">
    <property type="term" value="P:beta-glucan biosynthetic process"/>
    <property type="evidence" value="ECO:0007669"/>
    <property type="project" value="TreeGrafter"/>
</dbReference>
<reference evidence="7" key="1">
    <citation type="submission" date="2022-01" db="EMBL/GenBank/DDBJ databases">
        <title>Jiella avicenniae sp. nov., a novel endophytic bacterium isolated from bark of Avicennia marina.</title>
        <authorList>
            <person name="Tuo L."/>
        </authorList>
    </citation>
    <scope>NUCLEOTIDE SEQUENCE</scope>
    <source>
        <strain evidence="7">CBK1P-4</strain>
    </source>
</reference>
<dbReference type="GO" id="GO:0030288">
    <property type="term" value="C:outer membrane-bounded periplasmic space"/>
    <property type="evidence" value="ECO:0007669"/>
    <property type="project" value="TreeGrafter"/>
</dbReference>
<comment type="subcellular location">
    <subcellularLocation>
        <location evidence="1">Periplasm</location>
    </subcellularLocation>
</comment>
<keyword evidence="4" id="KW-0732">Signal</keyword>
<organism evidence="7 8">
    <name type="scientific">Jiella avicenniae</name>
    <dbReference type="NCBI Taxonomy" id="2907202"/>
    <lineage>
        <taxon>Bacteria</taxon>
        <taxon>Pseudomonadati</taxon>
        <taxon>Pseudomonadota</taxon>
        <taxon>Alphaproteobacteria</taxon>
        <taxon>Hyphomicrobiales</taxon>
        <taxon>Aurantimonadaceae</taxon>
        <taxon>Jiella</taxon>
    </lineage>
</organism>
<dbReference type="InterPro" id="IPR014718">
    <property type="entry name" value="GH-type_carb-bd"/>
</dbReference>
<evidence type="ECO:0000313" key="7">
    <source>
        <dbReference type="EMBL" id="MCE7029128.1"/>
    </source>
</evidence>
<dbReference type="SUPFAM" id="SSF74650">
    <property type="entry name" value="Galactose mutarotase-like"/>
    <property type="match status" value="1"/>
</dbReference>
<dbReference type="AlphaFoldDB" id="A0A9X1TCJ7"/>
<dbReference type="InterPro" id="IPR014756">
    <property type="entry name" value="Ig_E-set"/>
</dbReference>
<evidence type="ECO:0000256" key="3">
    <source>
        <dbReference type="ARBA" id="ARBA00009284"/>
    </source>
</evidence>
<evidence type="ECO:0000256" key="5">
    <source>
        <dbReference type="ARBA" id="ARBA00022764"/>
    </source>
</evidence>
<keyword evidence="8" id="KW-1185">Reference proteome</keyword>
<dbReference type="InterPro" id="IPR007444">
    <property type="entry name" value="Glucan_biosyn_MdoG_C"/>
</dbReference>
<dbReference type="PANTHER" id="PTHR30504">
    <property type="entry name" value="GLUCANS BIOSYNTHESIS PROTEIN"/>
    <property type="match status" value="1"/>
</dbReference>
<dbReference type="InterPro" id="IPR014438">
    <property type="entry name" value="Glucan_biosyn_MdoG/MdoD"/>
</dbReference>
<dbReference type="Proteomes" id="UP001139035">
    <property type="component" value="Unassembled WGS sequence"/>
</dbReference>
<evidence type="ECO:0000259" key="6">
    <source>
        <dbReference type="Pfam" id="PF04349"/>
    </source>
</evidence>
<dbReference type="Pfam" id="PF04349">
    <property type="entry name" value="MdoG"/>
    <property type="match status" value="1"/>
</dbReference>
<dbReference type="GO" id="GO:0003824">
    <property type="term" value="F:catalytic activity"/>
    <property type="evidence" value="ECO:0007669"/>
    <property type="project" value="InterPro"/>
</dbReference>
<comment type="pathway">
    <text evidence="2">Glycan metabolism; osmoregulated periplasmic glucan (OPG) biosynthesis.</text>
</comment>
<dbReference type="Gene3D" id="2.60.40.10">
    <property type="entry name" value="Immunoglobulins"/>
    <property type="match status" value="1"/>
</dbReference>
<dbReference type="PANTHER" id="PTHR30504:SF3">
    <property type="entry name" value="GLUCANS BIOSYNTHESIS PROTEIN D"/>
    <property type="match status" value="1"/>
</dbReference>
<evidence type="ECO:0000256" key="4">
    <source>
        <dbReference type="ARBA" id="ARBA00022729"/>
    </source>
</evidence>
<keyword evidence="5" id="KW-0574">Periplasm</keyword>
<sequence>MLLSRRGLLTLGLVPLAMGLPDPAWPKGEAEARQEDGPEFRRLPGGEALEYGEPSKFSFERLAAVARDKLETPYVPAPDPAPDVLYKIGYDQHGEIWQPARKALFAEGSRDGAVSFFHLGELMRRPVKVFAVEDGEAREVLYRRGYFSFPENNPAREMPDDAGFAGIRVHEPSDGGTGQPGDWLAFLGASYFRSSGDLKQYGISARGLAIDTAAQDGGPEEFPDFTRFYVEPMRGGVITIHALLEGPSVTGAFRFEVTHFPFVKMDVTARLFMRKGVQRFGVAPLTSMFWHSEQKNWVGGDFRPEIHDSDGLVVTREGMPPLFRALTNPSEVTVTRYPAKGLKTFALVQRDRNFENYQDPAAFERRPNLVVQPVEGFDQGEIQLVELPTNAEYGDNIVAFFVPEEPVSAGDEMALRYRLFWSGNENPTPLARLDGLRYGRNRPNYGAIEGERDERTILADFVGAELAVREPSTDFVSIESDAFRIFKPSVSRLPGRMDAWRLSFDLFTTDREPADVRIILKDGEKILSEEAEFRVWPDPEK</sequence>
<dbReference type="SUPFAM" id="SSF81296">
    <property type="entry name" value="E set domains"/>
    <property type="match status" value="1"/>
</dbReference>
<proteinExistence type="inferred from homology"/>
<dbReference type="InterPro" id="IPR013783">
    <property type="entry name" value="Ig-like_fold"/>
</dbReference>